<accession>A0A9W6BLF6</accession>
<dbReference type="EMBL" id="BRXU01000008">
    <property type="protein sequence ID" value="GLC53556.1"/>
    <property type="molecule type" value="Genomic_DNA"/>
</dbReference>
<sequence>MDAWMDAWMDGCMDEWMHGWMDAWTRRDVPMTCMVVVARCTLGWQQQQQQQQQRGTQVPLPAVRGGGGGDDLRPVIIFMMMMMLMQQMQQMQRVWAPKEDAWERGAGGGEEVASSLAVLGWGCALRGWAGHAWSSVRAVEARRRAGGWWAAGGGWVGGGWGAHSFVGVGAELVGGREARKAATAWVGSLAWGGRGRQYGGTGAAARWEGGGMRRPQRQVCYLDIIFAPSRRAGIKCAIRHQMLTRCFTPFS</sequence>
<dbReference type="Proteomes" id="UP001165080">
    <property type="component" value="Unassembled WGS sequence"/>
</dbReference>
<name>A0A9W6BLF6_9CHLO</name>
<proteinExistence type="predicted"/>
<evidence type="ECO:0000313" key="1">
    <source>
        <dbReference type="EMBL" id="GLC53556.1"/>
    </source>
</evidence>
<keyword evidence="2" id="KW-1185">Reference proteome</keyword>
<evidence type="ECO:0000313" key="2">
    <source>
        <dbReference type="Proteomes" id="UP001165080"/>
    </source>
</evidence>
<dbReference type="AlphaFoldDB" id="A0A9W6BLF6"/>
<protein>
    <submittedName>
        <fullName evidence="1">Uncharacterized protein</fullName>
    </submittedName>
</protein>
<organism evidence="1 2">
    <name type="scientific">Pleodorina starrii</name>
    <dbReference type="NCBI Taxonomy" id="330485"/>
    <lineage>
        <taxon>Eukaryota</taxon>
        <taxon>Viridiplantae</taxon>
        <taxon>Chlorophyta</taxon>
        <taxon>core chlorophytes</taxon>
        <taxon>Chlorophyceae</taxon>
        <taxon>CS clade</taxon>
        <taxon>Chlamydomonadales</taxon>
        <taxon>Volvocaceae</taxon>
        <taxon>Pleodorina</taxon>
    </lineage>
</organism>
<comment type="caution">
    <text evidence="1">The sequence shown here is derived from an EMBL/GenBank/DDBJ whole genome shotgun (WGS) entry which is preliminary data.</text>
</comment>
<gene>
    <name evidence="1" type="primary">PLESTB001222</name>
    <name evidence="1" type="ORF">PLESTB_000762500</name>
</gene>
<reference evidence="1 2" key="1">
    <citation type="journal article" date="2023" name="Commun. Biol.">
        <title>Reorganization of the ancestral sex-determining regions during the evolution of trioecy in Pleodorina starrii.</title>
        <authorList>
            <person name="Takahashi K."/>
            <person name="Suzuki S."/>
            <person name="Kawai-Toyooka H."/>
            <person name="Yamamoto K."/>
            <person name="Hamaji T."/>
            <person name="Ootsuki R."/>
            <person name="Yamaguchi H."/>
            <person name="Kawachi M."/>
            <person name="Higashiyama T."/>
            <person name="Nozaki H."/>
        </authorList>
    </citation>
    <scope>NUCLEOTIDE SEQUENCE [LARGE SCALE GENOMIC DNA]</scope>
    <source>
        <strain evidence="1 2">NIES-4479</strain>
    </source>
</reference>